<protein>
    <submittedName>
        <fullName evidence="1">Uncharacterized protein</fullName>
    </submittedName>
</protein>
<evidence type="ECO:0000313" key="2">
    <source>
        <dbReference type="Proteomes" id="UP000265520"/>
    </source>
</evidence>
<keyword evidence="2" id="KW-1185">Reference proteome</keyword>
<name>A0A392W178_9FABA</name>
<feature type="non-terminal residue" evidence="1">
    <location>
        <position position="30"/>
    </location>
</feature>
<evidence type="ECO:0000313" key="1">
    <source>
        <dbReference type="EMBL" id="MCI93509.1"/>
    </source>
</evidence>
<sequence>MVSAVVDAVVADAEAVADAEVVPGLTGFLM</sequence>
<dbReference type="AlphaFoldDB" id="A0A392W178"/>
<accession>A0A392W178</accession>
<dbReference type="Proteomes" id="UP000265520">
    <property type="component" value="Unassembled WGS sequence"/>
</dbReference>
<proteinExistence type="predicted"/>
<dbReference type="EMBL" id="LXQA011331156">
    <property type="protein sequence ID" value="MCI93509.1"/>
    <property type="molecule type" value="Genomic_DNA"/>
</dbReference>
<comment type="caution">
    <text evidence="1">The sequence shown here is derived from an EMBL/GenBank/DDBJ whole genome shotgun (WGS) entry which is preliminary data.</text>
</comment>
<reference evidence="1 2" key="1">
    <citation type="journal article" date="2018" name="Front. Plant Sci.">
        <title>Red Clover (Trifolium pratense) and Zigzag Clover (T. medium) - A Picture of Genomic Similarities and Differences.</title>
        <authorList>
            <person name="Dluhosova J."/>
            <person name="Istvanek J."/>
            <person name="Nedelnik J."/>
            <person name="Repkova J."/>
        </authorList>
    </citation>
    <scope>NUCLEOTIDE SEQUENCE [LARGE SCALE GENOMIC DNA]</scope>
    <source>
        <strain evidence="2">cv. 10/8</strain>
        <tissue evidence="1">Leaf</tissue>
    </source>
</reference>
<organism evidence="1 2">
    <name type="scientific">Trifolium medium</name>
    <dbReference type="NCBI Taxonomy" id="97028"/>
    <lineage>
        <taxon>Eukaryota</taxon>
        <taxon>Viridiplantae</taxon>
        <taxon>Streptophyta</taxon>
        <taxon>Embryophyta</taxon>
        <taxon>Tracheophyta</taxon>
        <taxon>Spermatophyta</taxon>
        <taxon>Magnoliopsida</taxon>
        <taxon>eudicotyledons</taxon>
        <taxon>Gunneridae</taxon>
        <taxon>Pentapetalae</taxon>
        <taxon>rosids</taxon>
        <taxon>fabids</taxon>
        <taxon>Fabales</taxon>
        <taxon>Fabaceae</taxon>
        <taxon>Papilionoideae</taxon>
        <taxon>50 kb inversion clade</taxon>
        <taxon>NPAAA clade</taxon>
        <taxon>Hologalegina</taxon>
        <taxon>IRL clade</taxon>
        <taxon>Trifolieae</taxon>
        <taxon>Trifolium</taxon>
    </lineage>
</organism>